<evidence type="ECO:0000259" key="15">
    <source>
        <dbReference type="Pfam" id="PF02706"/>
    </source>
</evidence>
<evidence type="ECO:0000256" key="13">
    <source>
        <dbReference type="ARBA" id="ARBA00053015"/>
    </source>
</evidence>
<keyword evidence="10 14" id="KW-1133">Transmembrane helix</keyword>
<feature type="domain" description="AAA" evidence="16">
    <location>
        <begin position="588"/>
        <end position="704"/>
    </location>
</feature>
<evidence type="ECO:0000256" key="4">
    <source>
        <dbReference type="ARBA" id="ARBA00022519"/>
    </source>
</evidence>
<dbReference type="GO" id="GO:0005886">
    <property type="term" value="C:plasma membrane"/>
    <property type="evidence" value="ECO:0007669"/>
    <property type="project" value="UniProtKB-SubCell"/>
</dbReference>
<dbReference type="InterPro" id="IPR025669">
    <property type="entry name" value="AAA_dom"/>
</dbReference>
<evidence type="ECO:0000256" key="10">
    <source>
        <dbReference type="ARBA" id="ARBA00022989"/>
    </source>
</evidence>
<keyword evidence="3" id="KW-1003">Cell membrane</keyword>
<dbReference type="Pfam" id="PF13807">
    <property type="entry name" value="GNVR"/>
    <property type="match status" value="1"/>
</dbReference>
<dbReference type="EMBL" id="JFHC01000011">
    <property type="protein sequence ID" value="KDR43029.1"/>
    <property type="molecule type" value="Genomic_DNA"/>
</dbReference>
<reference evidence="18 19" key="1">
    <citation type="submission" date="2014-03" db="EMBL/GenBank/DDBJ databases">
        <title>Draft Genome Sequences of Four Burkholderia Strains.</title>
        <authorList>
            <person name="Liu X.Y."/>
            <person name="Li C.X."/>
            <person name="Xu J.H."/>
        </authorList>
    </citation>
    <scope>NUCLEOTIDE SEQUENCE [LARGE SCALE GENOMIC DNA]</scope>
    <source>
        <strain evidence="18 19">DSM 50014</strain>
    </source>
</reference>
<feature type="domain" description="Tyrosine-protein kinase G-rich" evidence="17">
    <location>
        <begin position="389"/>
        <end position="467"/>
    </location>
</feature>
<evidence type="ECO:0000256" key="7">
    <source>
        <dbReference type="ARBA" id="ARBA00022741"/>
    </source>
</evidence>
<keyword evidence="4" id="KW-0997">Cell inner membrane</keyword>
<comment type="catalytic activity">
    <reaction evidence="13">
        <text>L-tyrosyl-[protein] + ATP = O-phospho-L-tyrosyl-[protein] + ADP + H(+)</text>
        <dbReference type="Rhea" id="RHEA:10596"/>
        <dbReference type="Rhea" id="RHEA-COMP:10136"/>
        <dbReference type="Rhea" id="RHEA-COMP:20101"/>
        <dbReference type="ChEBI" id="CHEBI:15378"/>
        <dbReference type="ChEBI" id="CHEBI:30616"/>
        <dbReference type="ChEBI" id="CHEBI:46858"/>
        <dbReference type="ChEBI" id="CHEBI:61978"/>
        <dbReference type="ChEBI" id="CHEBI:456216"/>
    </reaction>
</comment>
<dbReference type="AlphaFoldDB" id="A0A069PT40"/>
<dbReference type="InterPro" id="IPR003856">
    <property type="entry name" value="LPS_length_determ_N"/>
</dbReference>
<keyword evidence="8" id="KW-0418">Kinase</keyword>
<dbReference type="Proteomes" id="UP000027466">
    <property type="component" value="Unassembled WGS sequence"/>
</dbReference>
<keyword evidence="11 14" id="KW-0472">Membrane</keyword>
<dbReference type="InterPro" id="IPR027417">
    <property type="entry name" value="P-loop_NTPase"/>
</dbReference>
<organism evidence="18 19">
    <name type="scientific">Caballeronia glathei</name>
    <dbReference type="NCBI Taxonomy" id="60547"/>
    <lineage>
        <taxon>Bacteria</taxon>
        <taxon>Pseudomonadati</taxon>
        <taxon>Pseudomonadota</taxon>
        <taxon>Betaproteobacteria</taxon>
        <taxon>Burkholderiales</taxon>
        <taxon>Burkholderiaceae</taxon>
        <taxon>Caballeronia</taxon>
    </lineage>
</organism>
<feature type="transmembrane region" description="Helical" evidence="14">
    <location>
        <begin position="445"/>
        <end position="465"/>
    </location>
</feature>
<evidence type="ECO:0000256" key="12">
    <source>
        <dbReference type="ARBA" id="ARBA00023137"/>
    </source>
</evidence>
<evidence type="ECO:0000256" key="2">
    <source>
        <dbReference type="ARBA" id="ARBA00008883"/>
    </source>
</evidence>
<evidence type="ECO:0000256" key="5">
    <source>
        <dbReference type="ARBA" id="ARBA00022679"/>
    </source>
</evidence>
<sequence length="772" mass="83360">MNMFRFSNGPSGTPTGDGQLSARDLMNLMRDHVWEIAGITAIGIALAVAYVFIATPIYSADVLVRVDAPEPNALGIALQNQGDGPSMAPSATAEMQVMQSRSVIQPIVERYRFDISATPVTIPVLGDIAARFATPGELSQPWLGLGSFAWGGEQIQVGSLEVPHALEGEPLRLIALGSGAYELQGPSGEHLLSGTVGKPASSYGVSMTMTQLVARPGTKFKVIRWNTLDAITQFLTTMRVRARAQDTGIVTISYNNENPVMAAQIANAIAEQYIASAVAARQRDDTKTLAFINGEVPRLRAELKRSEEALNSFRTSSQSFQPTAEAQAYLQGGIEFQRQIATLQLQRTQMLQRFQPDSQWVRNIDSQLSQLTSAKASFDARFGGMPTSERKNVELARDARVAEAIYLGMVNKAEQLSVRRASTTGGVNIVDNALRPHRPIKPNRLLVLSAGTGVGLLAGMFFVFIRRHVMTGVTDPLFVERTTSVPVFGEVLFSPQQAQLDQEIAAATRTPAVVRRAASPFAVSGPDPAQNTAGVPALAAGMTRVLAARFPQDVSVEALRVVRTTLNRDLAHSPNNIVMFTGPTPSAGKSFVAANLAVLQAEIGSRVLLIDADMRRGRLAYFFGQFNRGGLSDILAGDTEPAEVTRNVGVPGLSFISCGSYPDNPAELMMKRRFKATLQRLSAEYDLVIVDTPPFLAVTDAAIVAGEAGATVLVLRSGMQTEYEITETVKKLERAEARLFGAVFNAIPLRRSNRNYGYATGYKTLELIEDAS</sequence>
<dbReference type="PANTHER" id="PTHR32309">
    <property type="entry name" value="TYROSINE-PROTEIN KINASE"/>
    <property type="match status" value="1"/>
</dbReference>
<evidence type="ECO:0000256" key="11">
    <source>
        <dbReference type="ARBA" id="ARBA00023136"/>
    </source>
</evidence>
<keyword evidence="7" id="KW-0547">Nucleotide-binding</keyword>
<dbReference type="GO" id="GO:0004713">
    <property type="term" value="F:protein tyrosine kinase activity"/>
    <property type="evidence" value="ECO:0007669"/>
    <property type="project" value="UniProtKB-KW"/>
</dbReference>
<dbReference type="STRING" id="60547.GCA_000751215_02120"/>
<dbReference type="Pfam" id="PF23607">
    <property type="entry name" value="WZC_N"/>
    <property type="match status" value="1"/>
</dbReference>
<dbReference type="Gene3D" id="3.40.50.300">
    <property type="entry name" value="P-loop containing nucleotide triphosphate hydrolases"/>
    <property type="match status" value="1"/>
</dbReference>
<dbReference type="NCBIfam" id="TIGR01007">
    <property type="entry name" value="eps_fam"/>
    <property type="match status" value="1"/>
</dbReference>
<keyword evidence="5" id="KW-0808">Transferase</keyword>
<evidence type="ECO:0000256" key="14">
    <source>
        <dbReference type="SAM" id="Phobius"/>
    </source>
</evidence>
<evidence type="ECO:0000256" key="6">
    <source>
        <dbReference type="ARBA" id="ARBA00022692"/>
    </source>
</evidence>
<evidence type="ECO:0000259" key="17">
    <source>
        <dbReference type="Pfam" id="PF13807"/>
    </source>
</evidence>
<gene>
    <name evidence="18" type="ORF">BG61_04090</name>
</gene>
<feature type="domain" description="Polysaccharide chain length determinant N-terminal" evidence="15">
    <location>
        <begin position="23"/>
        <end position="106"/>
    </location>
</feature>
<proteinExistence type="inferred from homology"/>
<dbReference type="Pfam" id="PF13614">
    <property type="entry name" value="AAA_31"/>
    <property type="match status" value="1"/>
</dbReference>
<comment type="similarity">
    <text evidence="2">Belongs to the etk/wzc family.</text>
</comment>
<keyword evidence="19" id="KW-1185">Reference proteome</keyword>
<evidence type="ECO:0000256" key="9">
    <source>
        <dbReference type="ARBA" id="ARBA00022840"/>
    </source>
</evidence>
<dbReference type="InterPro" id="IPR005702">
    <property type="entry name" value="Wzc-like_C"/>
</dbReference>
<keyword evidence="12" id="KW-0829">Tyrosine-protein kinase</keyword>
<keyword evidence="6 14" id="KW-0812">Transmembrane</keyword>
<feature type="transmembrane region" description="Helical" evidence="14">
    <location>
        <begin position="33"/>
        <end position="53"/>
    </location>
</feature>
<evidence type="ECO:0000256" key="1">
    <source>
        <dbReference type="ARBA" id="ARBA00004429"/>
    </source>
</evidence>
<dbReference type="Pfam" id="PF02706">
    <property type="entry name" value="Wzz"/>
    <property type="match status" value="1"/>
</dbReference>
<dbReference type="PANTHER" id="PTHR32309:SF32">
    <property type="entry name" value="TYROSINE-PROTEIN KINASE ETK-RELATED"/>
    <property type="match status" value="1"/>
</dbReference>
<dbReference type="InterPro" id="IPR032807">
    <property type="entry name" value="GNVR"/>
</dbReference>
<evidence type="ECO:0000256" key="3">
    <source>
        <dbReference type="ARBA" id="ARBA00022475"/>
    </source>
</evidence>
<evidence type="ECO:0000313" key="18">
    <source>
        <dbReference type="EMBL" id="KDR43029.1"/>
    </source>
</evidence>
<accession>A0A069PT40</accession>
<dbReference type="GO" id="GO:0005524">
    <property type="term" value="F:ATP binding"/>
    <property type="evidence" value="ECO:0007669"/>
    <property type="project" value="UniProtKB-KW"/>
</dbReference>
<evidence type="ECO:0000313" key="19">
    <source>
        <dbReference type="Proteomes" id="UP000027466"/>
    </source>
</evidence>
<comment type="caution">
    <text evidence="18">The sequence shown here is derived from an EMBL/GenBank/DDBJ whole genome shotgun (WGS) entry which is preliminary data.</text>
</comment>
<protein>
    <submittedName>
        <fullName evidence="18">Capsular biosynthesis protein</fullName>
    </submittedName>
</protein>
<name>A0A069PT40_9BURK</name>
<evidence type="ECO:0000259" key="16">
    <source>
        <dbReference type="Pfam" id="PF13614"/>
    </source>
</evidence>
<dbReference type="InterPro" id="IPR050445">
    <property type="entry name" value="Bact_polysacc_biosynth/exp"/>
</dbReference>
<dbReference type="CDD" id="cd05387">
    <property type="entry name" value="BY-kinase"/>
    <property type="match status" value="1"/>
</dbReference>
<evidence type="ECO:0000256" key="8">
    <source>
        <dbReference type="ARBA" id="ARBA00022777"/>
    </source>
</evidence>
<comment type="subcellular location">
    <subcellularLocation>
        <location evidence="1">Cell inner membrane</location>
        <topology evidence="1">Multi-pass membrane protein</topology>
    </subcellularLocation>
</comment>
<keyword evidence="9" id="KW-0067">ATP-binding</keyword>
<dbReference type="SUPFAM" id="SSF52540">
    <property type="entry name" value="P-loop containing nucleoside triphosphate hydrolases"/>
    <property type="match status" value="1"/>
</dbReference>